<dbReference type="InterPro" id="IPR001647">
    <property type="entry name" value="HTH_TetR"/>
</dbReference>
<keyword evidence="1" id="KW-0678">Repressor</keyword>
<evidence type="ECO:0000256" key="5">
    <source>
        <dbReference type="PROSITE-ProRule" id="PRU00335"/>
    </source>
</evidence>
<dbReference type="InterPro" id="IPR036271">
    <property type="entry name" value="Tet_transcr_reg_TetR-rel_C_sf"/>
</dbReference>
<dbReference type="SUPFAM" id="SSF46689">
    <property type="entry name" value="Homeodomain-like"/>
    <property type="match status" value="1"/>
</dbReference>
<dbReference type="SUPFAM" id="SSF48498">
    <property type="entry name" value="Tetracyclin repressor-like, C-terminal domain"/>
    <property type="match status" value="1"/>
</dbReference>
<dbReference type="RefSeq" id="WP_224038952.1">
    <property type="nucleotide sequence ID" value="NZ_CAJZAH010000001.1"/>
</dbReference>
<evidence type="ECO:0000256" key="1">
    <source>
        <dbReference type="ARBA" id="ARBA00022491"/>
    </source>
</evidence>
<keyword evidence="8" id="KW-1185">Reference proteome</keyword>
<dbReference type="PROSITE" id="PS50977">
    <property type="entry name" value="HTH_TETR_2"/>
    <property type="match status" value="1"/>
</dbReference>
<dbReference type="Proteomes" id="UP000721236">
    <property type="component" value="Unassembled WGS sequence"/>
</dbReference>
<proteinExistence type="predicted"/>
<dbReference type="PRINTS" id="PR00455">
    <property type="entry name" value="HTHTETR"/>
</dbReference>
<evidence type="ECO:0000259" key="6">
    <source>
        <dbReference type="PROSITE" id="PS50977"/>
    </source>
</evidence>
<dbReference type="PROSITE" id="PS01081">
    <property type="entry name" value="HTH_TETR_1"/>
    <property type="match status" value="1"/>
</dbReference>
<accession>A0ABM8WDQ2</accession>
<dbReference type="PANTHER" id="PTHR47506">
    <property type="entry name" value="TRANSCRIPTIONAL REGULATORY PROTEIN"/>
    <property type="match status" value="1"/>
</dbReference>
<keyword evidence="3 5" id="KW-0238">DNA-binding</keyword>
<dbReference type="EMBL" id="CAJZAH010000001">
    <property type="protein sequence ID" value="CAG9165397.1"/>
    <property type="molecule type" value="Genomic_DNA"/>
</dbReference>
<dbReference type="InterPro" id="IPR023772">
    <property type="entry name" value="DNA-bd_HTH_TetR-type_CS"/>
</dbReference>
<sequence>MPRSSRQQATQNRAAIEEVSARLFRERGLNGISVSDLMGAAGLTHGGFYGHFASKDELAAVACQRAFGESAQRWARKIEAADGDRVAMRDAIATSYLSTRHRDHPGLGCAGAALANDIAREAPDKPVRQAYAEGIKGMVANWMKTFDDTVPPAARHERALVELSAMMGAVMLARATEGDPLSAQLLDAARAFLTSAPPPPD</sequence>
<dbReference type="Pfam" id="PF00440">
    <property type="entry name" value="TetR_N"/>
    <property type="match status" value="1"/>
</dbReference>
<dbReference type="PANTHER" id="PTHR47506:SF7">
    <property type="entry name" value="TRANSCRIPTIONAL REGULATORY PROTEIN"/>
    <property type="match status" value="1"/>
</dbReference>
<evidence type="ECO:0000313" key="7">
    <source>
        <dbReference type="EMBL" id="CAG9165397.1"/>
    </source>
</evidence>
<comment type="caution">
    <text evidence="7">The sequence shown here is derived from an EMBL/GenBank/DDBJ whole genome shotgun (WGS) entry which is preliminary data.</text>
</comment>
<evidence type="ECO:0000256" key="4">
    <source>
        <dbReference type="ARBA" id="ARBA00023163"/>
    </source>
</evidence>
<name>A0ABM8WDQ2_9BURK</name>
<evidence type="ECO:0000256" key="2">
    <source>
        <dbReference type="ARBA" id="ARBA00023015"/>
    </source>
</evidence>
<gene>
    <name evidence="7" type="ORF">LMG21510_00074</name>
</gene>
<dbReference type="Gene3D" id="1.10.357.10">
    <property type="entry name" value="Tetracycline Repressor, domain 2"/>
    <property type="match status" value="1"/>
</dbReference>
<protein>
    <recommendedName>
        <fullName evidence="6">HTH tetR-type domain-containing protein</fullName>
    </recommendedName>
</protein>
<evidence type="ECO:0000313" key="8">
    <source>
        <dbReference type="Proteomes" id="UP000721236"/>
    </source>
</evidence>
<dbReference type="Gene3D" id="1.10.10.60">
    <property type="entry name" value="Homeodomain-like"/>
    <property type="match status" value="1"/>
</dbReference>
<feature type="DNA-binding region" description="H-T-H motif" evidence="5">
    <location>
        <begin position="33"/>
        <end position="52"/>
    </location>
</feature>
<keyword evidence="4" id="KW-0804">Transcription</keyword>
<reference evidence="7 8" key="1">
    <citation type="submission" date="2021-08" db="EMBL/GenBank/DDBJ databases">
        <authorList>
            <person name="Peeters C."/>
        </authorList>
    </citation>
    <scope>NUCLEOTIDE SEQUENCE [LARGE SCALE GENOMIC DNA]</scope>
    <source>
        <strain evidence="7 8">LMG 21510</strain>
    </source>
</reference>
<feature type="domain" description="HTH tetR-type" evidence="6">
    <location>
        <begin position="10"/>
        <end position="70"/>
    </location>
</feature>
<organism evidence="7 8">
    <name type="scientific">Cupriavidus respiraculi</name>
    <dbReference type="NCBI Taxonomy" id="195930"/>
    <lineage>
        <taxon>Bacteria</taxon>
        <taxon>Pseudomonadati</taxon>
        <taxon>Pseudomonadota</taxon>
        <taxon>Betaproteobacteria</taxon>
        <taxon>Burkholderiales</taxon>
        <taxon>Burkholderiaceae</taxon>
        <taxon>Cupriavidus</taxon>
    </lineage>
</organism>
<dbReference type="InterPro" id="IPR009057">
    <property type="entry name" value="Homeodomain-like_sf"/>
</dbReference>
<keyword evidence="2" id="KW-0805">Transcription regulation</keyword>
<evidence type="ECO:0000256" key="3">
    <source>
        <dbReference type="ARBA" id="ARBA00023125"/>
    </source>
</evidence>